<dbReference type="Pfam" id="PF02311">
    <property type="entry name" value="AraC_binding"/>
    <property type="match status" value="1"/>
</dbReference>
<dbReference type="Pfam" id="PF12833">
    <property type="entry name" value="HTH_18"/>
    <property type="match status" value="1"/>
</dbReference>
<evidence type="ECO:0000256" key="3">
    <source>
        <dbReference type="ARBA" id="ARBA00023159"/>
    </source>
</evidence>
<keyword evidence="1" id="KW-0805">Transcription regulation</keyword>
<comment type="caution">
    <text evidence="6">The sequence shown here is derived from an EMBL/GenBank/DDBJ whole genome shotgun (WGS) entry which is preliminary data.</text>
</comment>
<keyword evidence="4" id="KW-0804">Transcription</keyword>
<protein>
    <submittedName>
        <fullName evidence="6">AraC family transcriptional regulator</fullName>
    </submittedName>
</protein>
<keyword evidence="3" id="KW-0010">Activator</keyword>
<dbReference type="InterPro" id="IPR014710">
    <property type="entry name" value="RmlC-like_jellyroll"/>
</dbReference>
<dbReference type="InterPro" id="IPR018060">
    <property type="entry name" value="HTH_AraC"/>
</dbReference>
<dbReference type="InterPro" id="IPR050204">
    <property type="entry name" value="AraC_XylS_family_regulators"/>
</dbReference>
<gene>
    <name evidence="6" type="ORF">B5M42_01055</name>
</gene>
<reference evidence="6 7" key="1">
    <citation type="submission" date="2017-03" db="EMBL/GenBank/DDBJ databases">
        <title>Isolation of Levoglucosan Utilizing Bacteria.</title>
        <authorList>
            <person name="Arya A.S."/>
        </authorList>
    </citation>
    <scope>NUCLEOTIDE SEQUENCE [LARGE SCALE GENOMIC DNA]</scope>
    <source>
        <strain evidence="6 7">MEC069</strain>
    </source>
</reference>
<evidence type="ECO:0000256" key="1">
    <source>
        <dbReference type="ARBA" id="ARBA00023015"/>
    </source>
</evidence>
<name>A0A4Y8QAD9_9BACL</name>
<dbReference type="EMBL" id="MYFO01000001">
    <property type="protein sequence ID" value="TFE91860.1"/>
    <property type="molecule type" value="Genomic_DNA"/>
</dbReference>
<proteinExistence type="predicted"/>
<dbReference type="InterPro" id="IPR018062">
    <property type="entry name" value="HTH_AraC-typ_CS"/>
</dbReference>
<dbReference type="InterPro" id="IPR037923">
    <property type="entry name" value="HTH-like"/>
</dbReference>
<dbReference type="PROSITE" id="PS01124">
    <property type="entry name" value="HTH_ARAC_FAMILY_2"/>
    <property type="match status" value="1"/>
</dbReference>
<keyword evidence="2" id="KW-0238">DNA-binding</keyword>
<accession>A0A4Y8QAD9</accession>
<feature type="domain" description="HTH araC/xylS-type" evidence="5">
    <location>
        <begin position="166"/>
        <end position="264"/>
    </location>
</feature>
<dbReference type="OrthoDB" id="2559672at2"/>
<evidence type="ECO:0000313" key="6">
    <source>
        <dbReference type="EMBL" id="TFE91860.1"/>
    </source>
</evidence>
<keyword evidence="7" id="KW-1185">Reference proteome</keyword>
<dbReference type="Gene3D" id="1.10.10.60">
    <property type="entry name" value="Homeodomain-like"/>
    <property type="match status" value="1"/>
</dbReference>
<dbReference type="RefSeq" id="WP_134748778.1">
    <property type="nucleotide sequence ID" value="NZ_MYFO02000001.1"/>
</dbReference>
<dbReference type="SUPFAM" id="SSF51215">
    <property type="entry name" value="Regulatory protein AraC"/>
    <property type="match status" value="1"/>
</dbReference>
<dbReference type="GO" id="GO:0043565">
    <property type="term" value="F:sequence-specific DNA binding"/>
    <property type="evidence" value="ECO:0007669"/>
    <property type="project" value="InterPro"/>
</dbReference>
<dbReference type="Proteomes" id="UP000298246">
    <property type="component" value="Unassembled WGS sequence"/>
</dbReference>
<sequence>MRKDAALPAYPCVRGCHAGTVIYPPGGRYGPRWQQDYQLVLLHAGEMTVTVDGEAYPIKPGYAILLRPGHQESFRFAEHQNTWHRWIAIQLLPAAIDCDDASPDAGPPVWTPIPDELNRLTDLMLALKPEHTDESEVMRSLGYAALQLFAAQTGRAGASAAHPSVALAKQLVQERYADELQLQHLAERAGVSAEHLVRLFRQHDDTTPMRYVWRYRVDRAVELLAQTGLSMTEIADRCGFKTTFHLARLVKKQTGSTPSDIRAATRG</sequence>
<dbReference type="Gene3D" id="2.60.120.10">
    <property type="entry name" value="Jelly Rolls"/>
    <property type="match status" value="1"/>
</dbReference>
<dbReference type="PANTHER" id="PTHR46796">
    <property type="entry name" value="HTH-TYPE TRANSCRIPTIONAL ACTIVATOR RHAS-RELATED"/>
    <property type="match status" value="1"/>
</dbReference>
<evidence type="ECO:0000313" key="7">
    <source>
        <dbReference type="Proteomes" id="UP000298246"/>
    </source>
</evidence>
<organism evidence="6 7">
    <name type="scientific">Paenibacillus athensensis</name>
    <dbReference type="NCBI Taxonomy" id="1967502"/>
    <lineage>
        <taxon>Bacteria</taxon>
        <taxon>Bacillati</taxon>
        <taxon>Bacillota</taxon>
        <taxon>Bacilli</taxon>
        <taxon>Bacillales</taxon>
        <taxon>Paenibacillaceae</taxon>
        <taxon>Paenibacillus</taxon>
    </lineage>
</organism>
<dbReference type="InterPro" id="IPR003313">
    <property type="entry name" value="AraC-bd"/>
</dbReference>
<dbReference type="PROSITE" id="PS00041">
    <property type="entry name" value="HTH_ARAC_FAMILY_1"/>
    <property type="match status" value="1"/>
</dbReference>
<dbReference type="GO" id="GO:0003700">
    <property type="term" value="F:DNA-binding transcription factor activity"/>
    <property type="evidence" value="ECO:0007669"/>
    <property type="project" value="InterPro"/>
</dbReference>
<dbReference type="SMART" id="SM00342">
    <property type="entry name" value="HTH_ARAC"/>
    <property type="match status" value="1"/>
</dbReference>
<evidence type="ECO:0000256" key="4">
    <source>
        <dbReference type="ARBA" id="ARBA00023163"/>
    </source>
</evidence>
<evidence type="ECO:0000256" key="2">
    <source>
        <dbReference type="ARBA" id="ARBA00023125"/>
    </source>
</evidence>
<dbReference type="InterPro" id="IPR009057">
    <property type="entry name" value="Homeodomain-like_sf"/>
</dbReference>
<dbReference type="SUPFAM" id="SSF46689">
    <property type="entry name" value="Homeodomain-like"/>
    <property type="match status" value="2"/>
</dbReference>
<dbReference type="AlphaFoldDB" id="A0A4Y8QAD9"/>
<evidence type="ECO:0000259" key="5">
    <source>
        <dbReference type="PROSITE" id="PS01124"/>
    </source>
</evidence>